<dbReference type="InterPro" id="IPR058031">
    <property type="entry name" value="AAA_lid_NorR"/>
</dbReference>
<evidence type="ECO:0000313" key="5">
    <source>
        <dbReference type="EMBL" id="TFZ41723.1"/>
    </source>
</evidence>
<sequence length="680" mass="77757">MMQKSIVLISGSRNTKDHLYSQLKEFIPEYISICCYASEENIPDEISADLIIYSSDNLKNEISERGIKLNCKDYIISERSINFDYIELVANIPPKTEVLLVNDEKETTYSSIEDLMELGLNHIKYYPYYPGIERYKKLKIAITPGESDKVPDCVEKVIDLGPRIMDINTLYNIMDKLNFDNKDTRFFTKRYMQKIINVSKNISLVNNNINTLNTYLNNIVDSLVNGILVIDENGYIKYANEQMTKLLSPDKRNIENRNVKNLVDKEALKYFMSADFYENKDIEISGSIIKTSKFKIPNSDNVVITTSKEKKANSKSKFTQDLLLKGHFAKYDFEDIIGNSYQINEVKLTAFKLSKSELTVLIEGESGTGKELFASAIHNTSNRKDGPYLAVNFSALPDELIESELFGYEEGAFTGAKKGGKIGLFELADGGTIFLDEIGDISLKVQTKLLRVLQEKEIMPVGGTKIKSVDVRVIAATNKDLRKMVKEKQFRSDLYYRLKIGYIHLPPLRERISDIKDLVEYFISKETSKKVKISKEVIDEFESYKWLGNVRELESTIKYMLAVRTTDTLTLDDLPDKKFFEEEVGEDNCDSDYEFKILSGELLSILNMIKKLEDNNINASREKITKALNDIGIDVTENKIRTKLNYLEEYGYITKNRGKKGTVLTRKGLGYLNSMILEGE</sequence>
<comment type="caution">
    <text evidence="5">The sequence shown here is derived from an EMBL/GenBank/DDBJ whole genome shotgun (WGS) entry which is preliminary data.</text>
</comment>
<evidence type="ECO:0000313" key="6">
    <source>
        <dbReference type="Proteomes" id="UP000298381"/>
    </source>
</evidence>
<dbReference type="Pfam" id="PF25601">
    <property type="entry name" value="AAA_lid_14"/>
    <property type="match status" value="1"/>
</dbReference>
<dbReference type="Gene3D" id="3.30.450.20">
    <property type="entry name" value="PAS domain"/>
    <property type="match status" value="1"/>
</dbReference>
<dbReference type="EMBL" id="SRIB01000001">
    <property type="protein sequence ID" value="TFZ41723.1"/>
    <property type="molecule type" value="Genomic_DNA"/>
</dbReference>
<dbReference type="Pfam" id="PF00158">
    <property type="entry name" value="Sigma54_activat"/>
    <property type="match status" value="1"/>
</dbReference>
<dbReference type="SMART" id="SM00382">
    <property type="entry name" value="AAA"/>
    <property type="match status" value="1"/>
</dbReference>
<feature type="domain" description="PAS" evidence="4">
    <location>
        <begin position="212"/>
        <end position="266"/>
    </location>
</feature>
<dbReference type="FunFam" id="3.40.50.300:FF:000006">
    <property type="entry name" value="DNA-binding transcriptional regulator NtrC"/>
    <property type="match status" value="1"/>
</dbReference>
<dbReference type="InterPro" id="IPR002078">
    <property type="entry name" value="Sigma_54_int"/>
</dbReference>
<evidence type="ECO:0000256" key="2">
    <source>
        <dbReference type="ARBA" id="ARBA00022840"/>
    </source>
</evidence>
<dbReference type="InterPro" id="IPR035965">
    <property type="entry name" value="PAS-like_dom_sf"/>
</dbReference>
<dbReference type="PROSITE" id="PS50045">
    <property type="entry name" value="SIGMA54_INTERACT_4"/>
    <property type="match status" value="1"/>
</dbReference>
<dbReference type="InterPro" id="IPR013668">
    <property type="entry name" value="RNase_R_HTH_12"/>
</dbReference>
<keyword evidence="1" id="KW-0547">Nucleotide-binding</keyword>
<dbReference type="PANTHER" id="PTHR32071">
    <property type="entry name" value="TRANSCRIPTIONAL REGULATORY PROTEIN"/>
    <property type="match status" value="1"/>
</dbReference>
<dbReference type="PROSITE" id="PS00675">
    <property type="entry name" value="SIGMA54_INTERACT_1"/>
    <property type="match status" value="1"/>
</dbReference>
<dbReference type="Pfam" id="PF08461">
    <property type="entry name" value="WHD_RNase_R"/>
    <property type="match status" value="1"/>
</dbReference>
<dbReference type="Gene3D" id="3.40.50.300">
    <property type="entry name" value="P-loop containing nucleotide triphosphate hydrolases"/>
    <property type="match status" value="1"/>
</dbReference>
<dbReference type="SUPFAM" id="SSF52540">
    <property type="entry name" value="P-loop containing nucleoside triphosphate hydrolases"/>
    <property type="match status" value="1"/>
</dbReference>
<reference evidence="5 6" key="1">
    <citation type="submission" date="2019-03" db="EMBL/GenBank/DDBJ databases">
        <title>Draft genome sequence data and analysis of a Fermenting Bacterium, Soehngenia longevitae strain 1933PT, isolated from petroleum reservoir in Azerbaijan.</title>
        <authorList>
            <person name="Grouzdev D.S."/>
            <person name="Bidzhieva S.K."/>
            <person name="Sokolova D.S."/>
            <person name="Tourova T.P."/>
            <person name="Poltaraus A.B."/>
            <person name="Nazina T.N."/>
        </authorList>
    </citation>
    <scope>NUCLEOTIDE SEQUENCE [LARGE SCALE GENOMIC DNA]</scope>
    <source>
        <strain evidence="5 6">1933P</strain>
    </source>
</reference>
<keyword evidence="6" id="KW-1185">Reference proteome</keyword>
<protein>
    <submittedName>
        <fullName evidence="5">AAA family ATPase</fullName>
    </submittedName>
</protein>
<dbReference type="InterPro" id="IPR036388">
    <property type="entry name" value="WH-like_DNA-bd_sf"/>
</dbReference>
<dbReference type="AlphaFoldDB" id="A0A4Z0DA42"/>
<keyword evidence="2" id="KW-0067">ATP-binding</keyword>
<dbReference type="InterPro" id="IPR025662">
    <property type="entry name" value="Sigma_54_int_dom_ATP-bd_1"/>
</dbReference>
<dbReference type="InterPro" id="IPR000014">
    <property type="entry name" value="PAS"/>
</dbReference>
<dbReference type="InterPro" id="IPR027417">
    <property type="entry name" value="P-loop_NTPase"/>
</dbReference>
<dbReference type="GO" id="GO:0005524">
    <property type="term" value="F:ATP binding"/>
    <property type="evidence" value="ECO:0007669"/>
    <property type="project" value="UniProtKB-KW"/>
</dbReference>
<dbReference type="PROSITE" id="PS50112">
    <property type="entry name" value="PAS"/>
    <property type="match status" value="1"/>
</dbReference>
<dbReference type="Gene3D" id="1.10.8.60">
    <property type="match status" value="1"/>
</dbReference>
<dbReference type="OrthoDB" id="5411866at2"/>
<evidence type="ECO:0000256" key="1">
    <source>
        <dbReference type="ARBA" id="ARBA00022741"/>
    </source>
</evidence>
<dbReference type="CDD" id="cd00009">
    <property type="entry name" value="AAA"/>
    <property type="match status" value="1"/>
</dbReference>
<organism evidence="5 6">
    <name type="scientific">Soehngenia longivitae</name>
    <dbReference type="NCBI Taxonomy" id="2562294"/>
    <lineage>
        <taxon>Bacteria</taxon>
        <taxon>Bacillati</taxon>
        <taxon>Bacillota</taxon>
        <taxon>Tissierellia</taxon>
        <taxon>Tissierellales</taxon>
        <taxon>Tissierellaceae</taxon>
        <taxon>Soehngenia</taxon>
    </lineage>
</organism>
<evidence type="ECO:0000259" key="3">
    <source>
        <dbReference type="PROSITE" id="PS50045"/>
    </source>
</evidence>
<dbReference type="SUPFAM" id="SSF55785">
    <property type="entry name" value="PYP-like sensor domain (PAS domain)"/>
    <property type="match status" value="1"/>
</dbReference>
<gene>
    <name evidence="5" type="ORF">E4100_00895</name>
</gene>
<proteinExistence type="predicted"/>
<dbReference type="PROSITE" id="PS00676">
    <property type="entry name" value="SIGMA54_INTERACT_2"/>
    <property type="match status" value="1"/>
</dbReference>
<accession>A0A4Z0DA42</accession>
<feature type="domain" description="Sigma-54 factor interaction" evidence="3">
    <location>
        <begin position="336"/>
        <end position="562"/>
    </location>
</feature>
<dbReference type="PANTHER" id="PTHR32071:SF57">
    <property type="entry name" value="C4-DICARBOXYLATE TRANSPORT TRANSCRIPTIONAL REGULATORY PROTEIN DCTD"/>
    <property type="match status" value="1"/>
</dbReference>
<name>A0A4Z0DA42_9FIRM</name>
<dbReference type="InterPro" id="IPR003593">
    <property type="entry name" value="AAA+_ATPase"/>
</dbReference>
<dbReference type="SMART" id="SM00091">
    <property type="entry name" value="PAS"/>
    <property type="match status" value="1"/>
</dbReference>
<evidence type="ECO:0000259" key="4">
    <source>
        <dbReference type="PROSITE" id="PS50112"/>
    </source>
</evidence>
<dbReference type="Proteomes" id="UP000298381">
    <property type="component" value="Unassembled WGS sequence"/>
</dbReference>
<dbReference type="InterPro" id="IPR025943">
    <property type="entry name" value="Sigma_54_int_dom_ATP-bd_2"/>
</dbReference>
<dbReference type="GO" id="GO:0006355">
    <property type="term" value="P:regulation of DNA-templated transcription"/>
    <property type="evidence" value="ECO:0007669"/>
    <property type="project" value="InterPro"/>
</dbReference>
<dbReference type="Gene3D" id="1.10.10.10">
    <property type="entry name" value="Winged helix-like DNA-binding domain superfamily/Winged helix DNA-binding domain"/>
    <property type="match status" value="1"/>
</dbReference>